<dbReference type="SUPFAM" id="SSF74650">
    <property type="entry name" value="Galactose mutarotase-like"/>
    <property type="match status" value="1"/>
</dbReference>
<proteinExistence type="inferred from homology"/>
<evidence type="ECO:0000259" key="13">
    <source>
        <dbReference type="Pfam" id="PF13802"/>
    </source>
</evidence>
<dbReference type="CDD" id="cd14752">
    <property type="entry name" value="GH31_N"/>
    <property type="match status" value="1"/>
</dbReference>
<evidence type="ECO:0000256" key="10">
    <source>
        <dbReference type="RuleBase" id="RU361185"/>
    </source>
</evidence>
<evidence type="ECO:0000256" key="4">
    <source>
        <dbReference type="ARBA" id="ARBA00022729"/>
    </source>
</evidence>
<comment type="similarity">
    <text evidence="3 10">Belongs to the glycosyl hydrolase 31 family.</text>
</comment>
<dbReference type="PANTHER" id="PTHR22762">
    <property type="entry name" value="ALPHA-GLUCOSIDASE"/>
    <property type="match status" value="1"/>
</dbReference>
<feature type="domain" description="Glycosyl hydrolase family 31 C-terminal" evidence="14">
    <location>
        <begin position="666"/>
        <end position="762"/>
    </location>
</feature>
<evidence type="ECO:0000256" key="8">
    <source>
        <dbReference type="ARBA" id="ARBA00023295"/>
    </source>
</evidence>
<dbReference type="Gene3D" id="3.20.20.80">
    <property type="entry name" value="Glycosidases"/>
    <property type="match status" value="2"/>
</dbReference>
<feature type="signal peptide" evidence="11">
    <location>
        <begin position="1"/>
        <end position="17"/>
    </location>
</feature>
<dbReference type="PANTHER" id="PTHR22762:SF54">
    <property type="entry name" value="BCDNA.GH04962"/>
    <property type="match status" value="1"/>
</dbReference>
<keyword evidence="4 11" id="KW-0732">Signal</keyword>
<reference evidence="15 16" key="1">
    <citation type="submission" date="2024-04" db="EMBL/GenBank/DDBJ databases">
        <title>Tritrichomonas musculus Genome.</title>
        <authorList>
            <person name="Alves-Ferreira E."/>
            <person name="Grigg M."/>
            <person name="Lorenzi H."/>
            <person name="Galac M."/>
        </authorList>
    </citation>
    <scope>NUCLEOTIDE SEQUENCE [LARGE SCALE GENOMIC DNA]</scope>
    <source>
        <strain evidence="15 16">EAF2021</strain>
    </source>
</reference>
<dbReference type="Gene3D" id="2.60.40.1760">
    <property type="entry name" value="glycosyl hydrolase (family 31)"/>
    <property type="match status" value="1"/>
</dbReference>
<evidence type="ECO:0000313" key="16">
    <source>
        <dbReference type="Proteomes" id="UP001470230"/>
    </source>
</evidence>
<comment type="caution">
    <text evidence="15">The sequence shown here is derived from an EMBL/GenBank/DDBJ whole genome shotgun (WGS) entry which is preliminary data.</text>
</comment>
<evidence type="ECO:0000256" key="1">
    <source>
        <dbReference type="ARBA" id="ARBA00004240"/>
    </source>
</evidence>
<protein>
    <recommendedName>
        <fullName evidence="9">Glucosidase II subunit alpha</fullName>
    </recommendedName>
</protein>
<dbReference type="EMBL" id="JAPFFF010000023">
    <property type="protein sequence ID" value="KAK8852794.1"/>
    <property type="molecule type" value="Genomic_DNA"/>
</dbReference>
<evidence type="ECO:0000313" key="15">
    <source>
        <dbReference type="EMBL" id="KAK8852794.1"/>
    </source>
</evidence>
<keyword evidence="8 10" id="KW-0326">Glycosidase</keyword>
<dbReference type="Proteomes" id="UP001470230">
    <property type="component" value="Unassembled WGS sequence"/>
</dbReference>
<dbReference type="InterPro" id="IPR013780">
    <property type="entry name" value="Glyco_hydro_b"/>
</dbReference>
<accession>A0ABR2HUG9</accession>
<feature type="domain" description="Glycoside hydrolase family 31 TIM barrel" evidence="12">
    <location>
        <begin position="326"/>
        <end position="658"/>
    </location>
</feature>
<feature type="domain" description="Glycoside hydrolase family 31 N-terminal" evidence="13">
    <location>
        <begin position="68"/>
        <end position="273"/>
    </location>
</feature>
<dbReference type="SUPFAM" id="SSF51445">
    <property type="entry name" value="(Trans)glycosidases"/>
    <property type="match status" value="1"/>
</dbReference>
<feature type="chain" id="PRO_5046185322" description="Glucosidase II subunit alpha" evidence="11">
    <location>
        <begin position="18"/>
        <end position="897"/>
    </location>
</feature>
<gene>
    <name evidence="15" type="ORF">M9Y10_017784</name>
</gene>
<dbReference type="SUPFAM" id="SSF51011">
    <property type="entry name" value="Glycosyl hydrolase domain"/>
    <property type="match status" value="1"/>
</dbReference>
<name>A0ABR2HUG9_9EUKA</name>
<dbReference type="InterPro" id="IPR011013">
    <property type="entry name" value="Gal_mutarotase_sf_dom"/>
</dbReference>
<dbReference type="Pfam" id="PF13802">
    <property type="entry name" value="Gal_mutarotas_2"/>
    <property type="match status" value="1"/>
</dbReference>
<dbReference type="InterPro" id="IPR048395">
    <property type="entry name" value="Glyco_hydro_31_C"/>
</dbReference>
<evidence type="ECO:0000256" key="9">
    <source>
        <dbReference type="ARBA" id="ARBA00042895"/>
    </source>
</evidence>
<comment type="pathway">
    <text evidence="2">Glycan metabolism; N-glycan metabolism.</text>
</comment>
<organism evidence="15 16">
    <name type="scientific">Tritrichomonas musculus</name>
    <dbReference type="NCBI Taxonomy" id="1915356"/>
    <lineage>
        <taxon>Eukaryota</taxon>
        <taxon>Metamonada</taxon>
        <taxon>Parabasalia</taxon>
        <taxon>Tritrichomonadida</taxon>
        <taxon>Tritrichomonadidae</taxon>
        <taxon>Tritrichomonas</taxon>
    </lineage>
</organism>
<keyword evidence="5 10" id="KW-0378">Hydrolase</keyword>
<keyword evidence="16" id="KW-1185">Reference proteome</keyword>
<sequence>MILLLLALSFSFEESKYRKCSDSRFCSRNRYIKNQKWSLNSESIKISDNQFEATIIDGTYSTNLKLFINFLSCGPARIRIRPINDEKLARYESSEDPSIIIQEELSKYDKYTMKKTNEGEILTGSNKIIIEIVNNPLKISLNDGSGPKIILNADDGAVFETNRPKDKYPELFESFSFDYQTDSIPNGPTSIAMTVDFISPGVRLSGLPSHSLPLTLPQTNQTENLIRLFNIDTIKFPQNSPMSMQGSVPFVMAHSQKGCEGLFWNNPSETWIDTSTILKNTTNENKKIVNQRARFISEGGFIDIFLFTGPTGKDITQKFTKLTGRPQLPPLFSFGFHQSRWGYYNKDFLMNVTQSLDENLVPHDSLWLDIDFLDRNREYFTFNKESTPNPTRFFKEITKAGRYVIVPVGPAIRAADDDYIIYKQAEQNHYFVQTRFNKSFNANGYCGKASWPDFLNEKVRSWWESLFKFSLFRHSMPRMFFWNELNAPTSFEDYELTFPRAMIHDNKYENREVHNVYGHLMTLATFNGLLKRAKNIRPFVLSNSFYAGTQKYAVLTIGGSPGEWRTLLTSVQIVLQLGLAGQVYSGIDVGGHFGKPNQKLVSRWYQVGAWIYPFFRTHCHHLASYREVYTLKNNEHLFNAARDAIIDRYLLLPYWYSLSRNANLTGEPIVRPIWWEIDQSDEKEFNHFVDVDNIAMLGSHLLVAPFLEENETDKIVRLPSNSKWYCYKSLQVVKESKDSKREVTVKYDSGRTAVFVKGGSIIPKKLQIRRSSELMLNDPYLLLIAVDDKDEASGSVYIDDGKSLDFVNNNGFINKLFDFDGKRLTSKNFDGATSNNAFASNFKARIEKIVITGLSKMPSKIHDKSGNQFNFNIENKIVTIDRIGLKINSDFEVDFEY</sequence>
<evidence type="ECO:0000256" key="3">
    <source>
        <dbReference type="ARBA" id="ARBA00007806"/>
    </source>
</evidence>
<evidence type="ECO:0000259" key="14">
    <source>
        <dbReference type="Pfam" id="PF21365"/>
    </source>
</evidence>
<keyword evidence="6" id="KW-0256">Endoplasmic reticulum</keyword>
<dbReference type="Gene3D" id="2.60.40.1180">
    <property type="entry name" value="Golgi alpha-mannosidase II"/>
    <property type="match status" value="2"/>
</dbReference>
<dbReference type="Pfam" id="PF01055">
    <property type="entry name" value="Glyco_hydro_31_2nd"/>
    <property type="match status" value="1"/>
</dbReference>
<dbReference type="Pfam" id="PF21365">
    <property type="entry name" value="Glyco_hydro_31_3rd"/>
    <property type="match status" value="1"/>
</dbReference>
<dbReference type="InterPro" id="IPR017853">
    <property type="entry name" value="GH"/>
</dbReference>
<evidence type="ECO:0000256" key="2">
    <source>
        <dbReference type="ARBA" id="ARBA00004833"/>
    </source>
</evidence>
<evidence type="ECO:0000256" key="7">
    <source>
        <dbReference type="ARBA" id="ARBA00023180"/>
    </source>
</evidence>
<keyword evidence="7" id="KW-0325">Glycoprotein</keyword>
<evidence type="ECO:0000259" key="12">
    <source>
        <dbReference type="Pfam" id="PF01055"/>
    </source>
</evidence>
<dbReference type="InterPro" id="IPR025887">
    <property type="entry name" value="Glyco_hydro_31_N_dom"/>
</dbReference>
<evidence type="ECO:0000256" key="6">
    <source>
        <dbReference type="ARBA" id="ARBA00022824"/>
    </source>
</evidence>
<comment type="subcellular location">
    <subcellularLocation>
        <location evidence="1">Endoplasmic reticulum</location>
    </subcellularLocation>
</comment>
<dbReference type="InterPro" id="IPR000322">
    <property type="entry name" value="Glyco_hydro_31_TIM"/>
</dbReference>
<evidence type="ECO:0000256" key="11">
    <source>
        <dbReference type="SAM" id="SignalP"/>
    </source>
</evidence>
<evidence type="ECO:0000256" key="5">
    <source>
        <dbReference type="ARBA" id="ARBA00022801"/>
    </source>
</evidence>